<organism evidence="2 3">
    <name type="scientific">Takifugu flavidus</name>
    <name type="common">sansaifugu</name>
    <dbReference type="NCBI Taxonomy" id="433684"/>
    <lineage>
        <taxon>Eukaryota</taxon>
        <taxon>Metazoa</taxon>
        <taxon>Chordata</taxon>
        <taxon>Craniata</taxon>
        <taxon>Vertebrata</taxon>
        <taxon>Euteleostomi</taxon>
        <taxon>Actinopterygii</taxon>
        <taxon>Neopterygii</taxon>
        <taxon>Teleostei</taxon>
        <taxon>Neoteleostei</taxon>
        <taxon>Acanthomorphata</taxon>
        <taxon>Eupercaria</taxon>
        <taxon>Tetraodontiformes</taxon>
        <taxon>Tetradontoidea</taxon>
        <taxon>Tetraodontidae</taxon>
        <taxon>Takifugu</taxon>
    </lineage>
</organism>
<feature type="compositionally biased region" description="Basic residues" evidence="1">
    <location>
        <begin position="126"/>
        <end position="136"/>
    </location>
</feature>
<evidence type="ECO:0000313" key="2">
    <source>
        <dbReference type="EMBL" id="TWW74771.1"/>
    </source>
</evidence>
<keyword evidence="3" id="KW-1185">Reference proteome</keyword>
<name>A0A5C6P7H4_9TELE</name>
<gene>
    <name evidence="2" type="ORF">D4764_14G0007740</name>
</gene>
<dbReference type="Proteomes" id="UP000324091">
    <property type="component" value="Chromosome 14"/>
</dbReference>
<protein>
    <submittedName>
        <fullName evidence="2">Uncharacterized protein</fullName>
    </submittedName>
</protein>
<feature type="compositionally biased region" description="Basic and acidic residues" evidence="1">
    <location>
        <begin position="214"/>
        <end position="232"/>
    </location>
</feature>
<sequence length="443" mass="51989">MVRPHFGPPRLKPRPYRDGHSSGPNEGNYSPDSKRRDDQNYSTKAPYNSRESRGRGRPPGVRRVPLMGEHRESRFNHWRSPNQDSYQSYPPKMEPHHNQRRPSPPRQNRPPYDHHFSCGRTPTRGSHSHRGPHFHTHPSDHQPPSSRHFHNHPADRRPDSAPTTRGSFRGHKRQPPFGHPDHRNRYPRYSPRERHHEYTGLKRWNEDGGFSHPHNGEHRPSSSQRSPREMHGRGLMPERSSPIEKRDLVVLSHWDSSSKDGSPHRSQSPKSKPGEIFWNFKGISLFKHVTDDDDDDEEEEDDDEEEEEDDDDDDDDDDDAESSRLSKTSDSRSFPDEQRRNYLDKRAYGFRPFGMMPDHRTGRPFRRPGPGPLQRPRFPGGFRRPGPELSGHRRPLMETFVPRPFPPQKPTFKKSQSIVYKYRSMRVVRQHPRYNSGPSHQHW</sequence>
<feature type="compositionally biased region" description="Polar residues" evidence="1">
    <location>
        <begin position="22"/>
        <end position="31"/>
    </location>
</feature>
<feature type="compositionally biased region" description="Basic and acidic residues" evidence="1">
    <location>
        <begin position="321"/>
        <end position="347"/>
    </location>
</feature>
<evidence type="ECO:0000313" key="3">
    <source>
        <dbReference type="Proteomes" id="UP000324091"/>
    </source>
</evidence>
<feature type="region of interest" description="Disordered" evidence="1">
    <location>
        <begin position="1"/>
        <end position="276"/>
    </location>
</feature>
<feature type="compositionally biased region" description="Polar residues" evidence="1">
    <location>
        <begin position="79"/>
        <end position="88"/>
    </location>
</feature>
<feature type="compositionally biased region" description="Basic and acidic residues" evidence="1">
    <location>
        <begin position="179"/>
        <end position="206"/>
    </location>
</feature>
<feature type="compositionally biased region" description="Low complexity" evidence="1">
    <location>
        <begin position="374"/>
        <end position="384"/>
    </location>
</feature>
<feature type="region of interest" description="Disordered" evidence="1">
    <location>
        <begin position="288"/>
        <end position="414"/>
    </location>
</feature>
<proteinExistence type="predicted"/>
<evidence type="ECO:0000256" key="1">
    <source>
        <dbReference type="SAM" id="MobiDB-lite"/>
    </source>
</evidence>
<dbReference type="AlphaFoldDB" id="A0A5C6P7H4"/>
<accession>A0A5C6P7H4</accession>
<comment type="caution">
    <text evidence="2">The sequence shown here is derived from an EMBL/GenBank/DDBJ whole genome shotgun (WGS) entry which is preliminary data.</text>
</comment>
<dbReference type="EMBL" id="RHFK02000006">
    <property type="protein sequence ID" value="TWW74771.1"/>
    <property type="molecule type" value="Genomic_DNA"/>
</dbReference>
<feature type="compositionally biased region" description="Acidic residues" evidence="1">
    <location>
        <begin position="291"/>
        <end position="320"/>
    </location>
</feature>
<reference evidence="2 3" key="1">
    <citation type="submission" date="2019-04" db="EMBL/GenBank/DDBJ databases">
        <title>Chromosome genome assembly for Takifugu flavidus.</title>
        <authorList>
            <person name="Xiao S."/>
        </authorList>
    </citation>
    <scope>NUCLEOTIDE SEQUENCE [LARGE SCALE GENOMIC DNA]</scope>
    <source>
        <strain evidence="2">HTHZ2018</strain>
        <tissue evidence="2">Muscle</tissue>
    </source>
</reference>